<dbReference type="EMBL" id="VSSQ01087360">
    <property type="protein sequence ID" value="MPN34364.1"/>
    <property type="molecule type" value="Genomic_DNA"/>
</dbReference>
<name>A0A645HE37_9ZZZZ</name>
<gene>
    <name evidence="1" type="ORF">SDC9_181857</name>
</gene>
<reference evidence="1" key="1">
    <citation type="submission" date="2019-08" db="EMBL/GenBank/DDBJ databases">
        <authorList>
            <person name="Kucharzyk K."/>
            <person name="Murdoch R.W."/>
            <person name="Higgins S."/>
            <person name="Loffler F."/>
        </authorList>
    </citation>
    <scope>NUCLEOTIDE SEQUENCE</scope>
</reference>
<proteinExistence type="predicted"/>
<comment type="caution">
    <text evidence="1">The sequence shown here is derived from an EMBL/GenBank/DDBJ whole genome shotgun (WGS) entry which is preliminary data.</text>
</comment>
<dbReference type="AlphaFoldDB" id="A0A645HE37"/>
<protein>
    <submittedName>
        <fullName evidence="1">Uncharacterized protein</fullName>
    </submittedName>
</protein>
<accession>A0A645HE37</accession>
<organism evidence="1">
    <name type="scientific">bioreactor metagenome</name>
    <dbReference type="NCBI Taxonomy" id="1076179"/>
    <lineage>
        <taxon>unclassified sequences</taxon>
        <taxon>metagenomes</taxon>
        <taxon>ecological metagenomes</taxon>
    </lineage>
</organism>
<sequence>MRFENGRRVGPLIHGFRLARGGGAHIDMADCELEQLLQPQSVQERLVRLAGVADDDLRPDFLRPERHHGKNAHERAVHALTVFQIDLNLLKRGLVQLLGKSAERRRTFKGGAPAHFDGVHALSVGDNYFSIRH</sequence>
<evidence type="ECO:0000313" key="1">
    <source>
        <dbReference type="EMBL" id="MPN34364.1"/>
    </source>
</evidence>